<protein>
    <recommendedName>
        <fullName evidence="4">Apple domain-containing protein</fullName>
    </recommendedName>
</protein>
<evidence type="ECO:0000313" key="3">
    <source>
        <dbReference type="EMBL" id="CAE4578521.1"/>
    </source>
</evidence>
<accession>A0A7S4QBL0</accession>
<feature type="signal peptide" evidence="2">
    <location>
        <begin position="1"/>
        <end position="18"/>
    </location>
</feature>
<proteinExistence type="predicted"/>
<feature type="compositionally biased region" description="Low complexity" evidence="1">
    <location>
        <begin position="278"/>
        <end position="300"/>
    </location>
</feature>
<evidence type="ECO:0000256" key="2">
    <source>
        <dbReference type="SAM" id="SignalP"/>
    </source>
</evidence>
<evidence type="ECO:0008006" key="4">
    <source>
        <dbReference type="Google" id="ProtNLM"/>
    </source>
</evidence>
<gene>
    <name evidence="3" type="ORF">AMON00008_LOCUS17762</name>
</gene>
<reference evidence="3" key="1">
    <citation type="submission" date="2021-01" db="EMBL/GenBank/DDBJ databases">
        <authorList>
            <person name="Corre E."/>
            <person name="Pelletier E."/>
            <person name="Niang G."/>
            <person name="Scheremetjew M."/>
            <person name="Finn R."/>
            <person name="Kale V."/>
            <person name="Holt S."/>
            <person name="Cochrane G."/>
            <person name="Meng A."/>
            <person name="Brown T."/>
            <person name="Cohen L."/>
        </authorList>
    </citation>
    <scope>NUCLEOTIDE SEQUENCE</scope>
    <source>
        <strain evidence="3">CCMP3105</strain>
    </source>
</reference>
<name>A0A7S4QBL0_9DINO</name>
<dbReference type="AlphaFoldDB" id="A0A7S4QBL0"/>
<keyword evidence="2" id="KW-0732">Signal</keyword>
<organism evidence="3">
    <name type="scientific">Alexandrium monilatum</name>
    <dbReference type="NCBI Taxonomy" id="311494"/>
    <lineage>
        <taxon>Eukaryota</taxon>
        <taxon>Sar</taxon>
        <taxon>Alveolata</taxon>
        <taxon>Dinophyceae</taxon>
        <taxon>Gonyaulacales</taxon>
        <taxon>Pyrocystaceae</taxon>
        <taxon>Alexandrium</taxon>
    </lineage>
</organism>
<dbReference type="EMBL" id="HBNR01026302">
    <property type="protein sequence ID" value="CAE4578521.1"/>
    <property type="molecule type" value="Transcribed_RNA"/>
</dbReference>
<feature type="chain" id="PRO_5031331580" description="Apple domain-containing protein" evidence="2">
    <location>
        <begin position="19"/>
        <end position="388"/>
    </location>
</feature>
<feature type="region of interest" description="Disordered" evidence="1">
    <location>
        <begin position="275"/>
        <end position="300"/>
    </location>
</feature>
<evidence type="ECO:0000256" key="1">
    <source>
        <dbReference type="SAM" id="MobiDB-lite"/>
    </source>
</evidence>
<sequence length="388" mass="42142">MQLWCLLAVLHELPQALARWQPLDPKHGRSPALPQLTSGPTAEDACDWSVAYGKWIPTFDQGQYEPVEHGGLHCLVACCADPSCKGLAMESVERYQCYKYSALPPALAAPDVELRALGDSAWLLGQPVRWSIFVKRARPGFEPAELPAAGALGSEGRERALDEGLRQVQAMHMPQQGRCQWMVHYDRWMNTFDPGEYEGVQEGGAHCLDACCSDSDCLGLAMESSEMYQCYRYTKTPPGLDGQKPMNLSDGVWLMRKRPAWSIFLKASPTAKAERRAQLPAPQAAPLPAASQPPAAGAPSQRAVRAVAEAAKDGRVPLVPHAVEGVEAAEDGSLWPWRLLQVLLVAGALFAYHFVMGCLARVHTRLGLGGAGGEATRLLTGEKDPLKA</sequence>